<dbReference type="SUPFAM" id="SSF54236">
    <property type="entry name" value="Ubiquitin-like"/>
    <property type="match status" value="1"/>
</dbReference>
<dbReference type="InterPro" id="IPR036770">
    <property type="entry name" value="Ankyrin_rpt-contain_sf"/>
</dbReference>
<dbReference type="Pfam" id="PF12796">
    <property type="entry name" value="Ank_2"/>
    <property type="match status" value="1"/>
</dbReference>
<dbReference type="Gene3D" id="1.25.40.20">
    <property type="entry name" value="Ankyrin repeat-containing domain"/>
    <property type="match status" value="1"/>
</dbReference>
<sequence>MRVLICFGSSCEPFDISPNQTVGAIKQMIKDNFLVQLSDDKQHQYLELSYGGAALRENWTLCDVGITRGSAIRCLIKSERRPVMRVFNAVTGKTLPIMGSDALLNMSIARLKSVVSMQSGLPVGTFRLSTPEGMQLYDCNQLQDYAIVVGTTLRLDTWDGWVEFLLSCLLGHRLTVQIHLSEKKPLMRFQLQVALYIAASSGHLDLAGWLLERGVHADKPVGVHPYRQWCQQTAHRDTGKCPIHIAVERNHLLILKLFITKNLLSLTCRDPGGRDPLKVAIQHGSRDCVQYLANKLCSVVSLSTVSLPMRIYLQLKRWVSLGQKGADSNQCQYSAAFKARVGDTLLVDGFNQPYMSSKSRKTVTIPSRGIKAKALQPLPPISNLLSHLPSLGDFKEMQTNQKQDVKSKKACLLDGICQDDSSLLRKKCILPPISRDRVPRPTSPDILTASLKSSTTPREKATYYLIVASNFTEKPWLKQLSIARTLIRKRVHTMA</sequence>
<dbReference type="Gene3D" id="3.10.20.90">
    <property type="entry name" value="Phosphatidylinositol 3-kinase Catalytic Subunit, Chain A, domain 1"/>
    <property type="match status" value="2"/>
</dbReference>
<feature type="domain" description="Ubiquitin-like" evidence="1">
    <location>
        <begin position="14"/>
        <end position="72"/>
    </location>
</feature>
<dbReference type="SMART" id="SM00248">
    <property type="entry name" value="ANK"/>
    <property type="match status" value="3"/>
</dbReference>
<evidence type="ECO:0000313" key="3">
    <source>
        <dbReference type="Proteomes" id="UP001335648"/>
    </source>
</evidence>
<dbReference type="PROSITE" id="PS50053">
    <property type="entry name" value="UBIQUITIN_2"/>
    <property type="match status" value="2"/>
</dbReference>
<dbReference type="InterPro" id="IPR002110">
    <property type="entry name" value="Ankyrin_rpt"/>
</dbReference>
<dbReference type="InterPro" id="IPR000626">
    <property type="entry name" value="Ubiquitin-like_dom"/>
</dbReference>
<dbReference type="SUPFAM" id="SSF48403">
    <property type="entry name" value="Ankyrin repeat"/>
    <property type="match status" value="1"/>
</dbReference>
<accession>A0AAN8HXI4</accession>
<dbReference type="PANTHER" id="PTHR46885:SF1">
    <property type="entry name" value="PROTEIN ANKUB1"/>
    <property type="match status" value="1"/>
</dbReference>
<organism evidence="2 3">
    <name type="scientific">Champsocephalus esox</name>
    <name type="common">pike icefish</name>
    <dbReference type="NCBI Taxonomy" id="159716"/>
    <lineage>
        <taxon>Eukaryota</taxon>
        <taxon>Metazoa</taxon>
        <taxon>Chordata</taxon>
        <taxon>Craniata</taxon>
        <taxon>Vertebrata</taxon>
        <taxon>Euteleostomi</taxon>
        <taxon>Actinopterygii</taxon>
        <taxon>Neopterygii</taxon>
        <taxon>Teleostei</taxon>
        <taxon>Neoteleostei</taxon>
        <taxon>Acanthomorphata</taxon>
        <taxon>Eupercaria</taxon>
        <taxon>Perciformes</taxon>
        <taxon>Notothenioidei</taxon>
        <taxon>Channichthyidae</taxon>
        <taxon>Champsocephalus</taxon>
    </lineage>
</organism>
<reference evidence="2 3" key="1">
    <citation type="journal article" date="2023" name="Mol. Biol. Evol.">
        <title>Genomics of Secondarily Temperate Adaptation in the Only Non-Antarctic Icefish.</title>
        <authorList>
            <person name="Rivera-Colon A.G."/>
            <person name="Rayamajhi N."/>
            <person name="Minhas B.F."/>
            <person name="Madrigal G."/>
            <person name="Bilyk K.T."/>
            <person name="Yoon V."/>
            <person name="Hune M."/>
            <person name="Gregory S."/>
            <person name="Cheng C.H.C."/>
            <person name="Catchen J.M."/>
        </authorList>
    </citation>
    <scope>NUCLEOTIDE SEQUENCE [LARGE SCALE GENOMIC DNA]</scope>
    <source>
        <strain evidence="2">JC2023a</strain>
    </source>
</reference>
<name>A0AAN8HXI4_9TELE</name>
<dbReference type="EMBL" id="JAULUE010000001">
    <property type="protein sequence ID" value="KAK5931718.1"/>
    <property type="molecule type" value="Genomic_DNA"/>
</dbReference>
<comment type="caution">
    <text evidence="2">The sequence shown here is derived from an EMBL/GenBank/DDBJ whole genome shotgun (WGS) entry which is preliminary data.</text>
</comment>
<evidence type="ECO:0000259" key="1">
    <source>
        <dbReference type="PROSITE" id="PS50053"/>
    </source>
</evidence>
<dbReference type="InterPro" id="IPR029071">
    <property type="entry name" value="Ubiquitin-like_domsf"/>
</dbReference>
<evidence type="ECO:0000313" key="2">
    <source>
        <dbReference type="EMBL" id="KAK5931718.1"/>
    </source>
</evidence>
<dbReference type="InterPro" id="IPR042788">
    <property type="entry name" value="ANKUB1"/>
</dbReference>
<dbReference type="Proteomes" id="UP001335648">
    <property type="component" value="Unassembled WGS sequence"/>
</dbReference>
<gene>
    <name evidence="2" type="ORF">CesoFtcFv8_000012</name>
</gene>
<keyword evidence="3" id="KW-1185">Reference proteome</keyword>
<dbReference type="AlphaFoldDB" id="A0AAN8HXI4"/>
<protein>
    <recommendedName>
        <fullName evidence="1">Ubiquitin-like domain-containing protein</fullName>
    </recommendedName>
</protein>
<proteinExistence type="predicted"/>
<feature type="domain" description="Ubiquitin-like" evidence="1">
    <location>
        <begin position="107"/>
        <end position="155"/>
    </location>
</feature>
<dbReference type="PANTHER" id="PTHR46885">
    <property type="entry name" value="PROTEIN ANKUB1"/>
    <property type="match status" value="1"/>
</dbReference>